<feature type="domain" description="HTH psq-type" evidence="2">
    <location>
        <begin position="28"/>
        <end position="59"/>
    </location>
</feature>
<dbReference type="Proteomes" id="UP001159042">
    <property type="component" value="Unassembled WGS sequence"/>
</dbReference>
<comment type="subcellular location">
    <subcellularLocation>
        <location evidence="1">Nucleus</location>
    </subcellularLocation>
</comment>
<evidence type="ECO:0000313" key="3">
    <source>
        <dbReference type="EMBL" id="KAJ8912181.1"/>
    </source>
</evidence>
<dbReference type="InterPro" id="IPR009057">
    <property type="entry name" value="Homeodomain-like_sf"/>
</dbReference>
<protein>
    <recommendedName>
        <fullName evidence="2">HTH psq-type domain-containing protein</fullName>
    </recommendedName>
</protein>
<evidence type="ECO:0000256" key="1">
    <source>
        <dbReference type="ARBA" id="ARBA00004123"/>
    </source>
</evidence>
<dbReference type="InterPro" id="IPR007889">
    <property type="entry name" value="HTH_Psq"/>
</dbReference>
<evidence type="ECO:0000259" key="2">
    <source>
        <dbReference type="Pfam" id="PF05225"/>
    </source>
</evidence>
<organism evidence="3 4">
    <name type="scientific">Exocentrus adspersus</name>
    <dbReference type="NCBI Taxonomy" id="1586481"/>
    <lineage>
        <taxon>Eukaryota</taxon>
        <taxon>Metazoa</taxon>
        <taxon>Ecdysozoa</taxon>
        <taxon>Arthropoda</taxon>
        <taxon>Hexapoda</taxon>
        <taxon>Insecta</taxon>
        <taxon>Pterygota</taxon>
        <taxon>Neoptera</taxon>
        <taxon>Endopterygota</taxon>
        <taxon>Coleoptera</taxon>
        <taxon>Polyphaga</taxon>
        <taxon>Cucujiformia</taxon>
        <taxon>Chrysomeloidea</taxon>
        <taxon>Cerambycidae</taxon>
        <taxon>Lamiinae</taxon>
        <taxon>Acanthocinini</taxon>
        <taxon>Exocentrus</taxon>
    </lineage>
</organism>
<gene>
    <name evidence="3" type="ORF">NQ315_006148</name>
</gene>
<dbReference type="SUPFAM" id="SSF46689">
    <property type="entry name" value="Homeodomain-like"/>
    <property type="match status" value="1"/>
</dbReference>
<dbReference type="Pfam" id="PF05225">
    <property type="entry name" value="HTH_psq"/>
    <property type="match status" value="1"/>
</dbReference>
<keyword evidence="4" id="KW-1185">Reference proteome</keyword>
<sequence length="265" mass="30655">MPRLYKRKPGSRNYRNYTQENLEMMCLSAIKEGCLSQRKAAEQFKIPRRTILNKLKKRYTGKPGHLKIFSDEEEMFFVQCILKFSDFGFPLDSFDLRMIIKSYLTRTGRSVRIYKNNVPGKEWLTSFLRKHSELTMRFASNIKRVRAGITSQVLKDYINNLSEVLTVSLLKIFGTGSNLTDNPGQKKVIVKRGTKYPEKIRNTSKGRFYNADNEDIQNIFLSRHSKDFKNRTGPKSSISVMFAGSAASELFSPYTVYKSSCLWTT</sequence>
<dbReference type="Gene3D" id="1.10.10.60">
    <property type="entry name" value="Homeodomain-like"/>
    <property type="match status" value="1"/>
</dbReference>
<proteinExistence type="predicted"/>
<comment type="caution">
    <text evidence="3">The sequence shown here is derived from an EMBL/GenBank/DDBJ whole genome shotgun (WGS) entry which is preliminary data.</text>
</comment>
<dbReference type="GO" id="GO:0005634">
    <property type="term" value="C:nucleus"/>
    <property type="evidence" value="ECO:0007669"/>
    <property type="project" value="UniProtKB-SubCell"/>
</dbReference>
<reference evidence="3 4" key="1">
    <citation type="journal article" date="2023" name="Insect Mol. Biol.">
        <title>Genome sequencing provides insights into the evolution of gene families encoding plant cell wall-degrading enzymes in longhorned beetles.</title>
        <authorList>
            <person name="Shin N.R."/>
            <person name="Okamura Y."/>
            <person name="Kirsch R."/>
            <person name="Pauchet Y."/>
        </authorList>
    </citation>
    <scope>NUCLEOTIDE SEQUENCE [LARGE SCALE GENOMIC DNA]</scope>
    <source>
        <strain evidence="3">EAD_L_NR</strain>
    </source>
</reference>
<dbReference type="AlphaFoldDB" id="A0AAV8VCZ6"/>
<name>A0AAV8VCZ6_9CUCU</name>
<accession>A0AAV8VCZ6</accession>
<dbReference type="GO" id="GO:0003677">
    <property type="term" value="F:DNA binding"/>
    <property type="evidence" value="ECO:0007669"/>
    <property type="project" value="InterPro"/>
</dbReference>
<evidence type="ECO:0000313" key="4">
    <source>
        <dbReference type="Proteomes" id="UP001159042"/>
    </source>
</evidence>
<dbReference type="EMBL" id="JANEYG010000143">
    <property type="protein sequence ID" value="KAJ8912181.1"/>
    <property type="molecule type" value="Genomic_DNA"/>
</dbReference>